<comment type="caution">
    <text evidence="2">The sequence shown here is derived from an EMBL/GenBank/DDBJ whole genome shotgun (WGS) entry which is preliminary data.</text>
</comment>
<dbReference type="InterPro" id="IPR013783">
    <property type="entry name" value="Ig-like_fold"/>
</dbReference>
<dbReference type="PANTHER" id="PTHR45661:SF3">
    <property type="entry name" value="IG-LIKE DOMAIN-CONTAINING PROTEIN"/>
    <property type="match status" value="1"/>
</dbReference>
<dbReference type="Gene3D" id="3.80.10.10">
    <property type="entry name" value="Ribonuclease Inhibitor"/>
    <property type="match status" value="1"/>
</dbReference>
<dbReference type="Proteomes" id="UP000653127">
    <property type="component" value="Unassembled WGS sequence"/>
</dbReference>
<dbReference type="InterPro" id="IPR053139">
    <property type="entry name" value="Surface_bspA-like"/>
</dbReference>
<evidence type="ECO:0000313" key="2">
    <source>
        <dbReference type="EMBL" id="MBC8547893.1"/>
    </source>
</evidence>
<dbReference type="Pfam" id="PF13306">
    <property type="entry name" value="LRR_5"/>
    <property type="match status" value="1"/>
</dbReference>
<evidence type="ECO:0000313" key="3">
    <source>
        <dbReference type="Proteomes" id="UP000653127"/>
    </source>
</evidence>
<dbReference type="PANTHER" id="PTHR45661">
    <property type="entry name" value="SURFACE ANTIGEN"/>
    <property type="match status" value="1"/>
</dbReference>
<dbReference type="InterPro" id="IPR032675">
    <property type="entry name" value="LRR_dom_sf"/>
</dbReference>
<organism evidence="2 3">
    <name type="scientific">Ligaoa zhengdingensis</name>
    <dbReference type="NCBI Taxonomy" id="2763658"/>
    <lineage>
        <taxon>Bacteria</taxon>
        <taxon>Bacillati</taxon>
        <taxon>Bacillota</taxon>
        <taxon>Clostridia</taxon>
        <taxon>Eubacteriales</taxon>
        <taxon>Oscillospiraceae</taxon>
        <taxon>Ligaoa</taxon>
    </lineage>
</organism>
<dbReference type="SUPFAM" id="SSF49299">
    <property type="entry name" value="PKD domain"/>
    <property type="match status" value="1"/>
</dbReference>
<protein>
    <submittedName>
        <fullName evidence="2">Leucine-rich repeat domain-containing protein</fullName>
    </submittedName>
</protein>
<dbReference type="InterPro" id="IPR035986">
    <property type="entry name" value="PKD_dom_sf"/>
</dbReference>
<dbReference type="InterPro" id="IPR000601">
    <property type="entry name" value="PKD_dom"/>
</dbReference>
<sequence length="567" mass="60034">MNGKTGAVTLTAADVSALSKTAQAVTNWDTATNTGLYTSDLTAQNLPDMEADSSGGVCNGLTINDAQFIMCSDYSMMNIWAGYRHYMGSGYFTEWTQFLSSSSGFSAITVTDWNNATQTGFYTSNADADNAPYPYTYDTCFGFVIANTSAAQQFVFRESKASNGIVDNALYTRSVRLNSRPVYYGEWQLVNKQAAADVPITAISGMTATTVQEALEENFQSVVDGKSSLETAITDKGGTVSKAGDVATFAELTAGVNSISGGGDDPFTPVQDGKTRIYISLQEGRTSPMLGVCPNGTVIVDWGDGTATDTLTGTSTSTYAWTPKHNYAAPGNYVITLSVDGIMGLIGGSSSGAGTPILRNSSDTDSANRAYSGSIYSVEIGENAVIGAAAFNRCDRMKNIFIPDSVTSIGINAFQYCYNLSSVSIPNGITKIDNYTFQYCYSLSSVSIPSSVTSIGTNAFSACYSLSNISIPDGVTIINTNSFNSCYHLSAVYFPGSVKTINSNAFSSCSGVAYFDFTKHTSVPALSATSAFSNIAADAQIRVPMELVDEWKAATNWATYASQIVGV</sequence>
<reference evidence="2" key="1">
    <citation type="submission" date="2020-08" db="EMBL/GenBank/DDBJ databases">
        <title>Genome public.</title>
        <authorList>
            <person name="Liu C."/>
            <person name="Sun Q."/>
        </authorList>
    </citation>
    <scope>NUCLEOTIDE SEQUENCE</scope>
    <source>
        <strain evidence="2">NSJ-31</strain>
    </source>
</reference>
<accession>A0A926I5V0</accession>
<keyword evidence="3" id="KW-1185">Reference proteome</keyword>
<feature type="domain" description="PKD" evidence="1">
    <location>
        <begin position="301"/>
        <end position="344"/>
    </location>
</feature>
<dbReference type="InterPro" id="IPR026906">
    <property type="entry name" value="LRR_5"/>
</dbReference>
<dbReference type="SUPFAM" id="SSF52058">
    <property type="entry name" value="L domain-like"/>
    <property type="match status" value="1"/>
</dbReference>
<gene>
    <name evidence="2" type="ORF">H8711_13370</name>
</gene>
<dbReference type="AlphaFoldDB" id="A0A926I5V0"/>
<dbReference type="Gene3D" id="2.60.40.10">
    <property type="entry name" value="Immunoglobulins"/>
    <property type="match status" value="1"/>
</dbReference>
<evidence type="ECO:0000259" key="1">
    <source>
        <dbReference type="PROSITE" id="PS50093"/>
    </source>
</evidence>
<name>A0A926I5V0_9FIRM</name>
<proteinExistence type="predicted"/>
<dbReference type="EMBL" id="JACRST010000060">
    <property type="protein sequence ID" value="MBC8547893.1"/>
    <property type="molecule type" value="Genomic_DNA"/>
</dbReference>
<dbReference type="Gene3D" id="3.40.50.12480">
    <property type="match status" value="1"/>
</dbReference>
<dbReference type="PROSITE" id="PS50093">
    <property type="entry name" value="PKD"/>
    <property type="match status" value="1"/>
</dbReference>